<protein>
    <submittedName>
        <fullName evidence="1">Uncharacterized protein</fullName>
    </submittedName>
</protein>
<organism evidence="1 2">
    <name type="scientific">Aspergillus melleus</name>
    <dbReference type="NCBI Taxonomy" id="138277"/>
    <lineage>
        <taxon>Eukaryota</taxon>
        <taxon>Fungi</taxon>
        <taxon>Dikarya</taxon>
        <taxon>Ascomycota</taxon>
        <taxon>Pezizomycotina</taxon>
        <taxon>Eurotiomycetes</taxon>
        <taxon>Eurotiomycetidae</taxon>
        <taxon>Eurotiales</taxon>
        <taxon>Aspergillaceae</taxon>
        <taxon>Aspergillus</taxon>
        <taxon>Aspergillus subgen. Circumdati</taxon>
    </lineage>
</organism>
<gene>
    <name evidence="1" type="ORF">N8T08_008850</name>
</gene>
<evidence type="ECO:0000313" key="1">
    <source>
        <dbReference type="EMBL" id="KAK1141752.1"/>
    </source>
</evidence>
<dbReference type="Proteomes" id="UP001177260">
    <property type="component" value="Unassembled WGS sequence"/>
</dbReference>
<evidence type="ECO:0000313" key="2">
    <source>
        <dbReference type="Proteomes" id="UP001177260"/>
    </source>
</evidence>
<comment type="caution">
    <text evidence="1">The sequence shown here is derived from an EMBL/GenBank/DDBJ whole genome shotgun (WGS) entry which is preliminary data.</text>
</comment>
<reference evidence="1 2" key="1">
    <citation type="journal article" date="2023" name="ACS Omega">
        <title>Identification of the Neoaspergillic Acid Biosynthesis Gene Cluster by Establishing an In Vitro CRISPR-Ribonucleoprotein Genetic System in Aspergillus melleus.</title>
        <authorList>
            <person name="Yuan B."/>
            <person name="Grau M.F."/>
            <person name="Murata R.M."/>
            <person name="Torok T."/>
            <person name="Venkateswaran K."/>
            <person name="Stajich J.E."/>
            <person name="Wang C.C.C."/>
        </authorList>
    </citation>
    <scope>NUCLEOTIDE SEQUENCE [LARGE SCALE GENOMIC DNA]</scope>
    <source>
        <strain evidence="1 2">IMV 1140</strain>
    </source>
</reference>
<accession>A0ACC3AW33</accession>
<sequence>MWSGTTRVRMFEAIEEAGFLARGMDKVHFVSKAESAACYYLRASGTSTPFEPGDVVLVCDAGGGTTDFATFATQSDLRSHQLQSAAIRCGAADVDYRLYKMMCRCLGVTTDELSDELRGPNDRLMKTIRKVKGNFSHEPLKKILLTGGLNAASAGPGPSATHDSAANDLPPQLVSP</sequence>
<name>A0ACC3AW33_9EURO</name>
<proteinExistence type="predicted"/>
<dbReference type="EMBL" id="JAOPJF010000060">
    <property type="protein sequence ID" value="KAK1141752.1"/>
    <property type="molecule type" value="Genomic_DNA"/>
</dbReference>
<keyword evidence="2" id="KW-1185">Reference proteome</keyword>